<dbReference type="RefSeq" id="WP_073492257.1">
    <property type="nucleotide sequence ID" value="NZ_FRBI01000001.1"/>
</dbReference>
<name>A0A1M6THS4_9ACTN</name>
<accession>A0A1M6THS4</accession>
<protein>
    <submittedName>
        <fullName evidence="1">Uncharacterized protein</fullName>
    </submittedName>
</protein>
<dbReference type="OrthoDB" id="5916883at2"/>
<gene>
    <name evidence="1" type="ORF">SAMN05216499_10145</name>
</gene>
<sequence length="176" mass="19356">MGDDVTDVREKWASEAYIVLLQVARTYRAVITYKELGEDIQERSGVRTQALLQNWIGAVLGKVVREAHRRGDPPLTALVVHTDDGMVGNGYKEVLEVAGLPPVQDVLERELHAADARLECYRKFSLDLPKDGGSPALSPKHQTAVERQRARVTEPAAVCRSCYLQLPSTGVCDSCG</sequence>
<organism evidence="1 2">
    <name type="scientific">Actinacidiphila paucisporea</name>
    <dbReference type="NCBI Taxonomy" id="310782"/>
    <lineage>
        <taxon>Bacteria</taxon>
        <taxon>Bacillati</taxon>
        <taxon>Actinomycetota</taxon>
        <taxon>Actinomycetes</taxon>
        <taxon>Kitasatosporales</taxon>
        <taxon>Streptomycetaceae</taxon>
        <taxon>Actinacidiphila</taxon>
    </lineage>
</organism>
<proteinExistence type="predicted"/>
<evidence type="ECO:0000313" key="2">
    <source>
        <dbReference type="Proteomes" id="UP000184111"/>
    </source>
</evidence>
<reference evidence="1 2" key="1">
    <citation type="submission" date="2016-11" db="EMBL/GenBank/DDBJ databases">
        <authorList>
            <person name="Jaros S."/>
            <person name="Januszkiewicz K."/>
            <person name="Wedrychowicz H."/>
        </authorList>
    </citation>
    <scope>NUCLEOTIDE SEQUENCE [LARGE SCALE GENOMIC DNA]</scope>
    <source>
        <strain evidence="1 2">CGMCC 4.2025</strain>
    </source>
</reference>
<dbReference type="Proteomes" id="UP000184111">
    <property type="component" value="Unassembled WGS sequence"/>
</dbReference>
<keyword evidence="2" id="KW-1185">Reference proteome</keyword>
<evidence type="ECO:0000313" key="1">
    <source>
        <dbReference type="EMBL" id="SHK56318.1"/>
    </source>
</evidence>
<dbReference type="AlphaFoldDB" id="A0A1M6THS4"/>
<dbReference type="EMBL" id="FRBI01000001">
    <property type="protein sequence ID" value="SHK56318.1"/>
    <property type="molecule type" value="Genomic_DNA"/>
</dbReference>